<dbReference type="Proteomes" id="UP001162992">
    <property type="component" value="Chromosome 9"/>
</dbReference>
<protein>
    <submittedName>
        <fullName evidence="1">Uncharacterized protein</fullName>
    </submittedName>
</protein>
<reference evidence="2" key="1">
    <citation type="journal article" date="2024" name="Proc. Natl. Acad. Sci. U.S.A.">
        <title>Extraordinary preservation of gene collinearity over three hundred million years revealed in homosporous lycophytes.</title>
        <authorList>
            <person name="Li C."/>
            <person name="Wickell D."/>
            <person name="Kuo L.Y."/>
            <person name="Chen X."/>
            <person name="Nie B."/>
            <person name="Liao X."/>
            <person name="Peng D."/>
            <person name="Ji J."/>
            <person name="Jenkins J."/>
            <person name="Williams M."/>
            <person name="Shu S."/>
            <person name="Plott C."/>
            <person name="Barry K."/>
            <person name="Rajasekar S."/>
            <person name="Grimwood J."/>
            <person name="Han X."/>
            <person name="Sun S."/>
            <person name="Hou Z."/>
            <person name="He W."/>
            <person name="Dai G."/>
            <person name="Sun C."/>
            <person name="Schmutz J."/>
            <person name="Leebens-Mack J.H."/>
            <person name="Li F.W."/>
            <person name="Wang L."/>
        </authorList>
    </citation>
    <scope>NUCLEOTIDE SEQUENCE [LARGE SCALE GENOMIC DNA]</scope>
    <source>
        <strain evidence="2">cv. PW_Plant_1</strain>
    </source>
</reference>
<comment type="caution">
    <text evidence="1">The sequence shown here is derived from an EMBL/GenBank/DDBJ whole genome shotgun (WGS) entry which is preliminary data.</text>
</comment>
<name>A0ACC2CTA1_DIPCM</name>
<proteinExistence type="predicted"/>
<dbReference type="EMBL" id="CM055100">
    <property type="protein sequence ID" value="KAJ7545197.1"/>
    <property type="molecule type" value="Genomic_DNA"/>
</dbReference>
<evidence type="ECO:0000313" key="2">
    <source>
        <dbReference type="Proteomes" id="UP001162992"/>
    </source>
</evidence>
<sequence length="351" mass="39697">MDFAFVNYEDNKVSIESHRPMPAPFLIKTYQLVDDSNTDEIVSWGDDGDTFIVWRPSEFARDLLPNCFKHNNFSSFVRQLNTYFCLQGFRKIAPQRWEFANDNFRKGQSHLLCEIHRRRTAAPQASGNVLQVSSRSSPSSLGEEHTWSSRSCPTSSPRRGLASAAISMPDENDRLRRDNQILFFELARLQRLYGNAVMFLQNETKLPLQDLKQKLHYSLSGWFPVEQIGPEKGVGCMGDQLCTASKREDNSVFKAASQICFSNVRTSSEVLSRVQSRGNASHASTIAYVHGKLRELTACTKTKDETPCVPGPRLFGVPLFCRKRLHPDSNIDSDHLASDSVEFSATSKEFN</sequence>
<evidence type="ECO:0000313" key="1">
    <source>
        <dbReference type="EMBL" id="KAJ7545197.1"/>
    </source>
</evidence>
<gene>
    <name evidence="1" type="ORF">O6H91_09G110300</name>
</gene>
<organism evidence="1 2">
    <name type="scientific">Diphasiastrum complanatum</name>
    <name type="common">Issler's clubmoss</name>
    <name type="synonym">Lycopodium complanatum</name>
    <dbReference type="NCBI Taxonomy" id="34168"/>
    <lineage>
        <taxon>Eukaryota</taxon>
        <taxon>Viridiplantae</taxon>
        <taxon>Streptophyta</taxon>
        <taxon>Embryophyta</taxon>
        <taxon>Tracheophyta</taxon>
        <taxon>Lycopodiopsida</taxon>
        <taxon>Lycopodiales</taxon>
        <taxon>Lycopodiaceae</taxon>
        <taxon>Lycopodioideae</taxon>
        <taxon>Diphasiastrum</taxon>
    </lineage>
</organism>
<keyword evidence="2" id="KW-1185">Reference proteome</keyword>
<accession>A0ACC2CTA1</accession>